<reference evidence="9" key="1">
    <citation type="submission" date="2016-01" db="EMBL/GenBank/DDBJ databases">
        <title>Draft genome sequence of Thermodesulfovibrio aggregans strain TGE-P1.</title>
        <authorList>
            <person name="Sekiguchi Y."/>
            <person name="Ohashi A."/>
            <person name="Matsuura N."/>
            <person name="Tourlousse M.D."/>
        </authorList>
    </citation>
    <scope>NUCLEOTIDE SEQUENCE [LARGE SCALE GENOMIC DNA]</scope>
    <source>
        <strain evidence="9">TGE-P1</strain>
    </source>
</reference>
<evidence type="ECO:0000256" key="5">
    <source>
        <dbReference type="ARBA" id="ARBA00023027"/>
    </source>
</evidence>
<dbReference type="OrthoDB" id="9801785at2"/>
<evidence type="ECO:0000256" key="3">
    <source>
        <dbReference type="ARBA" id="ARBA00008178"/>
    </source>
</evidence>
<evidence type="ECO:0000256" key="4">
    <source>
        <dbReference type="ARBA" id="ARBA00011990"/>
    </source>
</evidence>
<dbReference type="PANTHER" id="PTHR43000">
    <property type="entry name" value="DTDP-D-GLUCOSE 4,6-DEHYDRATASE-RELATED"/>
    <property type="match status" value="1"/>
</dbReference>
<dbReference type="GO" id="GO:0009225">
    <property type="term" value="P:nucleotide-sugar metabolic process"/>
    <property type="evidence" value="ECO:0007669"/>
    <property type="project" value="InterPro"/>
</dbReference>
<dbReference type="CDD" id="cd05246">
    <property type="entry name" value="dTDP_GD_SDR_e"/>
    <property type="match status" value="1"/>
</dbReference>
<evidence type="ECO:0000256" key="6">
    <source>
        <dbReference type="ARBA" id="ARBA00023239"/>
    </source>
</evidence>
<dbReference type="InterPro" id="IPR036291">
    <property type="entry name" value="NAD(P)-bd_dom_sf"/>
</dbReference>
<comment type="similarity">
    <text evidence="3">Belongs to the NAD(P)-dependent epimerase/dehydratase family. dTDP-glucose dehydratase subfamily.</text>
</comment>
<dbReference type="SUPFAM" id="SSF51735">
    <property type="entry name" value="NAD(P)-binding Rossmann-fold domains"/>
    <property type="match status" value="1"/>
</dbReference>
<dbReference type="RefSeq" id="WP_059176336.1">
    <property type="nucleotide sequence ID" value="NZ_BCNO01000001.1"/>
</dbReference>
<evidence type="ECO:0000259" key="7">
    <source>
        <dbReference type="Pfam" id="PF16363"/>
    </source>
</evidence>
<dbReference type="STRING" id="86166.TAGGR_11125"/>
<comment type="catalytic activity">
    <reaction evidence="1">
        <text>dTDP-alpha-D-glucose = dTDP-4-dehydro-6-deoxy-alpha-D-glucose + H2O</text>
        <dbReference type="Rhea" id="RHEA:17221"/>
        <dbReference type="ChEBI" id="CHEBI:15377"/>
        <dbReference type="ChEBI" id="CHEBI:57477"/>
        <dbReference type="ChEBI" id="CHEBI:57649"/>
        <dbReference type="EC" id="4.2.1.46"/>
    </reaction>
</comment>
<dbReference type="InterPro" id="IPR005888">
    <property type="entry name" value="dTDP_Gluc_deHydtase"/>
</dbReference>
<keyword evidence="6" id="KW-0456">Lyase</keyword>
<dbReference type="Gene3D" id="3.40.50.720">
    <property type="entry name" value="NAD(P)-binding Rossmann-like Domain"/>
    <property type="match status" value="1"/>
</dbReference>
<evidence type="ECO:0000313" key="9">
    <source>
        <dbReference type="Proteomes" id="UP000054976"/>
    </source>
</evidence>
<keyword evidence="9" id="KW-1185">Reference proteome</keyword>
<evidence type="ECO:0000256" key="1">
    <source>
        <dbReference type="ARBA" id="ARBA00001539"/>
    </source>
</evidence>
<proteinExistence type="inferred from homology"/>
<dbReference type="Proteomes" id="UP000054976">
    <property type="component" value="Unassembled WGS sequence"/>
</dbReference>
<dbReference type="EC" id="4.2.1.46" evidence="4"/>
<accession>A0A0U9HS07</accession>
<keyword evidence="5" id="KW-0520">NAD</keyword>
<dbReference type="Pfam" id="PF16363">
    <property type="entry name" value="GDP_Man_Dehyd"/>
    <property type="match status" value="1"/>
</dbReference>
<comment type="caution">
    <text evidence="8">The sequence shown here is derived from an EMBL/GenBank/DDBJ whole genome shotgun (WGS) entry which is preliminary data.</text>
</comment>
<comment type="cofactor">
    <cofactor evidence="2">
        <name>NAD(+)</name>
        <dbReference type="ChEBI" id="CHEBI:57540"/>
    </cofactor>
</comment>
<dbReference type="EMBL" id="BCNO01000001">
    <property type="protein sequence ID" value="GAQ94930.1"/>
    <property type="molecule type" value="Genomic_DNA"/>
</dbReference>
<sequence length="330" mass="38189">MKVLVTGGAGFIGSDFVRLAARKGWKVIVVDKLTYAGDLERLKPIQDRIDFYNIDILDKQELRKIFKKHKPEVILHFASETNIDKSVIDPSIFMETNIIGTICLLDLVKEFEVEKFVNITSYEEYGDIREGERDEDCPLNPRSPYAVSKASADMLGQVYWRALQIPVITLRLCSIYGPWQNPERLIPMTILRALRNEQIPVYGTGDIIREWLYLCDCVRAIFAVLEKGKPGDVYNVGSGERFSVIEIVRRILKILDKPESLIKFVPDRPGHEKRVAICSEKIKNRTGWSPVTSFESGLKSTVEWNLNNRTWLFKKLFYYEDLWSKLYRED</sequence>
<dbReference type="GO" id="GO:0008460">
    <property type="term" value="F:dTDP-glucose 4,6-dehydratase activity"/>
    <property type="evidence" value="ECO:0007669"/>
    <property type="project" value="UniProtKB-EC"/>
</dbReference>
<evidence type="ECO:0000256" key="2">
    <source>
        <dbReference type="ARBA" id="ARBA00001911"/>
    </source>
</evidence>
<name>A0A0U9HS07_9BACT</name>
<dbReference type="AlphaFoldDB" id="A0A0U9HS07"/>
<feature type="domain" description="NAD(P)-binding" evidence="7">
    <location>
        <begin position="4"/>
        <end position="300"/>
    </location>
</feature>
<evidence type="ECO:0000313" key="8">
    <source>
        <dbReference type="EMBL" id="GAQ94930.1"/>
    </source>
</evidence>
<protein>
    <recommendedName>
        <fullName evidence="4">dTDP-glucose 4,6-dehydratase</fullName>
        <ecNumber evidence="4">4.2.1.46</ecNumber>
    </recommendedName>
</protein>
<dbReference type="InterPro" id="IPR016040">
    <property type="entry name" value="NAD(P)-bd_dom"/>
</dbReference>
<gene>
    <name evidence="8" type="ORF">TAGGR_11125</name>
</gene>
<organism evidence="8 9">
    <name type="scientific">Thermodesulfovibrio aggregans</name>
    <dbReference type="NCBI Taxonomy" id="86166"/>
    <lineage>
        <taxon>Bacteria</taxon>
        <taxon>Pseudomonadati</taxon>
        <taxon>Nitrospirota</taxon>
        <taxon>Thermodesulfovibrionia</taxon>
        <taxon>Thermodesulfovibrionales</taxon>
        <taxon>Thermodesulfovibrionaceae</taxon>
        <taxon>Thermodesulfovibrio</taxon>
    </lineage>
</organism>
<dbReference type="Gene3D" id="3.90.25.10">
    <property type="entry name" value="UDP-galactose 4-epimerase, domain 1"/>
    <property type="match status" value="1"/>
</dbReference>